<keyword evidence="1" id="KW-1133">Transmembrane helix</keyword>
<protein>
    <submittedName>
        <fullName evidence="2">Uncharacterized protein</fullName>
    </submittedName>
</protein>
<accession>A0AAW0DX77</accession>
<reference evidence="2 3" key="1">
    <citation type="journal article" date="2024" name="J Genomics">
        <title>Draft genome sequencing and assembly of Favolaschia claudopus CIRM-BRFM 2984 isolated from oak limbs.</title>
        <authorList>
            <person name="Navarro D."/>
            <person name="Drula E."/>
            <person name="Chaduli D."/>
            <person name="Cazenave R."/>
            <person name="Ahrendt S."/>
            <person name="Wang J."/>
            <person name="Lipzen A."/>
            <person name="Daum C."/>
            <person name="Barry K."/>
            <person name="Grigoriev I.V."/>
            <person name="Favel A."/>
            <person name="Rosso M.N."/>
            <person name="Martin F."/>
        </authorList>
    </citation>
    <scope>NUCLEOTIDE SEQUENCE [LARGE SCALE GENOMIC DNA]</scope>
    <source>
        <strain evidence="2 3">CIRM-BRFM 2984</strain>
    </source>
</reference>
<dbReference type="EMBL" id="JAWWNJ010000005">
    <property type="protein sequence ID" value="KAK7055841.1"/>
    <property type="molecule type" value="Genomic_DNA"/>
</dbReference>
<dbReference type="Proteomes" id="UP001362999">
    <property type="component" value="Unassembled WGS sequence"/>
</dbReference>
<keyword evidence="3" id="KW-1185">Reference proteome</keyword>
<dbReference type="AlphaFoldDB" id="A0AAW0DX77"/>
<name>A0AAW0DX77_9AGAR</name>
<organism evidence="2 3">
    <name type="scientific">Favolaschia claudopus</name>
    <dbReference type="NCBI Taxonomy" id="2862362"/>
    <lineage>
        <taxon>Eukaryota</taxon>
        <taxon>Fungi</taxon>
        <taxon>Dikarya</taxon>
        <taxon>Basidiomycota</taxon>
        <taxon>Agaricomycotina</taxon>
        <taxon>Agaricomycetes</taxon>
        <taxon>Agaricomycetidae</taxon>
        <taxon>Agaricales</taxon>
        <taxon>Marasmiineae</taxon>
        <taxon>Mycenaceae</taxon>
        <taxon>Favolaschia</taxon>
    </lineage>
</organism>
<evidence type="ECO:0000313" key="3">
    <source>
        <dbReference type="Proteomes" id="UP001362999"/>
    </source>
</evidence>
<comment type="caution">
    <text evidence="2">The sequence shown here is derived from an EMBL/GenBank/DDBJ whole genome shotgun (WGS) entry which is preliminary data.</text>
</comment>
<keyword evidence="1" id="KW-0812">Transmembrane</keyword>
<feature type="transmembrane region" description="Helical" evidence="1">
    <location>
        <begin position="48"/>
        <end position="70"/>
    </location>
</feature>
<sequence>MPPRSRPEGYEMRASFLSPTRTLNQIQPPCGCALAVYASRLLSRTIPFLLRLIASASIRLLVFIITSLLLDESFLLLSGSRYETLGGIGFEDNGGGNYLERHVPEIRQCGRETDARPPSLKIGHRL</sequence>
<evidence type="ECO:0000256" key="1">
    <source>
        <dbReference type="SAM" id="Phobius"/>
    </source>
</evidence>
<gene>
    <name evidence="2" type="ORF">R3P38DRAFT_3170505</name>
</gene>
<keyword evidence="1" id="KW-0472">Membrane</keyword>
<proteinExistence type="predicted"/>
<evidence type="ECO:0000313" key="2">
    <source>
        <dbReference type="EMBL" id="KAK7055841.1"/>
    </source>
</evidence>